<proteinExistence type="predicted"/>
<dbReference type="RefSeq" id="WP_089219446.1">
    <property type="nucleotide sequence ID" value="NZ_FZOS01000008.1"/>
</dbReference>
<evidence type="ECO:0000313" key="2">
    <source>
        <dbReference type="EMBL" id="SNS54396.1"/>
    </source>
</evidence>
<reference evidence="3" key="1">
    <citation type="submission" date="2017-06" db="EMBL/GenBank/DDBJ databases">
        <authorList>
            <person name="Varghese N."/>
            <person name="Submissions S."/>
        </authorList>
    </citation>
    <scope>NUCLEOTIDE SEQUENCE [LARGE SCALE GENOMIC DNA]</scope>
    <source>
        <strain evidence="3">LNB2</strain>
    </source>
</reference>
<evidence type="ECO:0000313" key="3">
    <source>
        <dbReference type="Proteomes" id="UP000198281"/>
    </source>
</evidence>
<dbReference type="PANTHER" id="PTHR34512:SF30">
    <property type="entry name" value="OUTER MEMBRANE PROTEIN ASSEMBLY FACTOR BAMB"/>
    <property type="match status" value="1"/>
</dbReference>
<dbReference type="Proteomes" id="UP000198281">
    <property type="component" value="Unassembled WGS sequence"/>
</dbReference>
<organism evidence="2 3">
    <name type="scientific">Edaphosphingomonas laterariae</name>
    <dbReference type="NCBI Taxonomy" id="861865"/>
    <lineage>
        <taxon>Bacteria</taxon>
        <taxon>Pseudomonadati</taxon>
        <taxon>Pseudomonadota</taxon>
        <taxon>Alphaproteobacteria</taxon>
        <taxon>Sphingomonadales</taxon>
        <taxon>Rhizorhabdaceae</taxon>
        <taxon>Edaphosphingomonas</taxon>
    </lineage>
</organism>
<dbReference type="SMART" id="SM00564">
    <property type="entry name" value="PQQ"/>
    <property type="match status" value="6"/>
</dbReference>
<dbReference type="PANTHER" id="PTHR34512">
    <property type="entry name" value="CELL SURFACE PROTEIN"/>
    <property type="match status" value="1"/>
</dbReference>
<feature type="domain" description="Pyrrolo-quinoline quinone repeat" evidence="1">
    <location>
        <begin position="373"/>
        <end position="446"/>
    </location>
</feature>
<sequence>MKRVLIAGVILASLSGCGVFKKTDKPKTAVLGERTPVLTYETGAEIDASIADVPVAVPGAAINDAWAQPGGNAAKTMSHLALGETLSVAWKAHIDGSSKRARLAAAPVVADGKLFVMDIAGRVHAFDAASGRELWSREIGQVKTAEGKEKKESQAGRVIFGGGVSFEGGKLYATTGLGDVAVLDAQTGDIGWVVRPAGPLRGAPTLANGHVYVVSQDNQLFALKLEDGSVVWTEAGTLEQAGVFGVAAPAAAAGTVVAGFSSGELNAYRYENGRGVWQDALSRTSISTAVASLSDIDADPVIDQGRVYAVGQGGRMVAMELNTGQRLWELSIAGISTPWVAGEWIFVVTDDARLLCIARTSGKVRWITQLDRWRNAKDKKGPISWTGPVLGGNRLILASTDGALVNVNPTDGTVLSTGKAGGPVFLPPVIANQTLFVLAEDGTLTAWR</sequence>
<keyword evidence="3" id="KW-1185">Reference proteome</keyword>
<accession>A0A239FBU8</accession>
<dbReference type="SUPFAM" id="SSF50998">
    <property type="entry name" value="Quinoprotein alcohol dehydrogenase-like"/>
    <property type="match status" value="1"/>
</dbReference>
<dbReference type="InterPro" id="IPR018391">
    <property type="entry name" value="PQQ_b-propeller_rpt"/>
</dbReference>
<dbReference type="AlphaFoldDB" id="A0A239FBU8"/>
<evidence type="ECO:0000259" key="1">
    <source>
        <dbReference type="Pfam" id="PF13360"/>
    </source>
</evidence>
<feature type="domain" description="Pyrrolo-quinoline quinone repeat" evidence="1">
    <location>
        <begin position="121"/>
        <end position="368"/>
    </location>
</feature>
<dbReference type="InterPro" id="IPR002372">
    <property type="entry name" value="PQQ_rpt_dom"/>
</dbReference>
<dbReference type="Pfam" id="PF13360">
    <property type="entry name" value="PQQ_2"/>
    <property type="match status" value="2"/>
</dbReference>
<dbReference type="OrthoDB" id="5290752at2"/>
<name>A0A239FBU8_9SPHN</name>
<gene>
    <name evidence="2" type="ORF">SAMN06295912_108169</name>
</gene>
<dbReference type="InterPro" id="IPR015943">
    <property type="entry name" value="WD40/YVTN_repeat-like_dom_sf"/>
</dbReference>
<protein>
    <submittedName>
        <fullName evidence="2">PQQ-like domain-containing protein</fullName>
    </submittedName>
</protein>
<dbReference type="InterPro" id="IPR011047">
    <property type="entry name" value="Quinoprotein_ADH-like_sf"/>
</dbReference>
<dbReference type="Gene3D" id="2.130.10.10">
    <property type="entry name" value="YVTN repeat-like/Quinoprotein amine dehydrogenase"/>
    <property type="match status" value="1"/>
</dbReference>
<dbReference type="PROSITE" id="PS51257">
    <property type="entry name" value="PROKAR_LIPOPROTEIN"/>
    <property type="match status" value="1"/>
</dbReference>
<dbReference type="EMBL" id="FZOS01000008">
    <property type="protein sequence ID" value="SNS54396.1"/>
    <property type="molecule type" value="Genomic_DNA"/>
</dbReference>